<dbReference type="Gene3D" id="3.30.2020.10">
    <property type="entry name" value="NE0471-like N-terminal domain"/>
    <property type="match status" value="1"/>
</dbReference>
<keyword evidence="2" id="KW-1185">Reference proteome</keyword>
<dbReference type="Proteomes" id="UP000630353">
    <property type="component" value="Unassembled WGS sequence"/>
</dbReference>
<organism evidence="1 2">
    <name type="scientific">Thalassobaculum fulvum</name>
    <dbReference type="NCBI Taxonomy" id="1633335"/>
    <lineage>
        <taxon>Bacteria</taxon>
        <taxon>Pseudomonadati</taxon>
        <taxon>Pseudomonadota</taxon>
        <taxon>Alphaproteobacteria</taxon>
        <taxon>Rhodospirillales</taxon>
        <taxon>Thalassobaculaceae</taxon>
        <taxon>Thalassobaculum</taxon>
    </lineage>
</organism>
<dbReference type="Pfam" id="PF10387">
    <property type="entry name" value="DUF2442"/>
    <property type="match status" value="1"/>
</dbReference>
<dbReference type="RefSeq" id="WP_189990302.1">
    <property type="nucleotide sequence ID" value="NZ_BMZS01000005.1"/>
</dbReference>
<protein>
    <recommendedName>
        <fullName evidence="3">DUF2442 domain-containing protein</fullName>
    </recommendedName>
</protein>
<evidence type="ECO:0000313" key="2">
    <source>
        <dbReference type="Proteomes" id="UP000630353"/>
    </source>
</evidence>
<proteinExistence type="predicted"/>
<accession>A0A918XSQ8</accession>
<gene>
    <name evidence="1" type="ORF">GCM10017083_26610</name>
</gene>
<dbReference type="InterPro" id="IPR018841">
    <property type="entry name" value="DUF2442"/>
</dbReference>
<evidence type="ECO:0000313" key="1">
    <source>
        <dbReference type="EMBL" id="GHD51787.1"/>
    </source>
</evidence>
<name>A0A918XSQ8_9PROT</name>
<dbReference type="Gene3D" id="1.10.260.40">
    <property type="entry name" value="lambda repressor-like DNA-binding domains"/>
    <property type="match status" value="1"/>
</dbReference>
<reference evidence="1" key="2">
    <citation type="submission" date="2020-09" db="EMBL/GenBank/DDBJ databases">
        <authorList>
            <person name="Sun Q."/>
            <person name="Kim S."/>
        </authorList>
    </citation>
    <scope>NUCLEOTIDE SEQUENCE</scope>
    <source>
        <strain evidence="1">KCTC 42651</strain>
    </source>
</reference>
<reference evidence="1" key="1">
    <citation type="journal article" date="2014" name="Int. J. Syst. Evol. Microbiol.">
        <title>Complete genome sequence of Corynebacterium casei LMG S-19264T (=DSM 44701T), isolated from a smear-ripened cheese.</title>
        <authorList>
            <consortium name="US DOE Joint Genome Institute (JGI-PGF)"/>
            <person name="Walter F."/>
            <person name="Albersmeier A."/>
            <person name="Kalinowski J."/>
            <person name="Ruckert C."/>
        </authorList>
    </citation>
    <scope>NUCLEOTIDE SEQUENCE</scope>
    <source>
        <strain evidence="1">KCTC 42651</strain>
    </source>
</reference>
<evidence type="ECO:0008006" key="3">
    <source>
        <dbReference type="Google" id="ProtNLM"/>
    </source>
</evidence>
<dbReference type="SUPFAM" id="SSF143880">
    <property type="entry name" value="NE0471 N-terminal domain-like"/>
    <property type="match status" value="1"/>
</dbReference>
<dbReference type="EMBL" id="BMZS01000005">
    <property type="protein sequence ID" value="GHD51787.1"/>
    <property type="molecule type" value="Genomic_DNA"/>
</dbReference>
<dbReference type="SUPFAM" id="SSF47413">
    <property type="entry name" value="lambda repressor-like DNA-binding domains"/>
    <property type="match status" value="1"/>
</dbReference>
<dbReference type="InterPro" id="IPR010982">
    <property type="entry name" value="Lambda_DNA-bd_dom_sf"/>
</dbReference>
<sequence length="174" mass="19713">MTEARPEEPFEFVWSVEYLGPEYLLSVTWRDGRTEEVDLAPLVFRYKILRPLRDLERFRQVAVDEYGNGLVWGDGPDLEVSPEQLRELIESQKGPRLRTSFFRRWMATRHLKQDDVAGLLNVSKRTVAGYATGSAAIDTPTSLAVGLIVGYAKAVTGPEVLTARVREIERYIAA</sequence>
<dbReference type="InterPro" id="IPR036782">
    <property type="entry name" value="NE0471-like_N"/>
</dbReference>
<comment type="caution">
    <text evidence="1">The sequence shown here is derived from an EMBL/GenBank/DDBJ whole genome shotgun (WGS) entry which is preliminary data.</text>
</comment>
<dbReference type="AlphaFoldDB" id="A0A918XSQ8"/>
<dbReference type="GO" id="GO:0003677">
    <property type="term" value="F:DNA binding"/>
    <property type="evidence" value="ECO:0007669"/>
    <property type="project" value="InterPro"/>
</dbReference>